<dbReference type="HOGENOM" id="CLU_1587071_0_0_1"/>
<organism evidence="1 2">
    <name type="scientific">Penicillium oxalicum (strain 114-2 / CGMCC 5302)</name>
    <name type="common">Penicillium decumbens</name>
    <dbReference type="NCBI Taxonomy" id="933388"/>
    <lineage>
        <taxon>Eukaryota</taxon>
        <taxon>Fungi</taxon>
        <taxon>Dikarya</taxon>
        <taxon>Ascomycota</taxon>
        <taxon>Pezizomycotina</taxon>
        <taxon>Eurotiomycetes</taxon>
        <taxon>Eurotiomycetidae</taxon>
        <taxon>Eurotiales</taxon>
        <taxon>Aspergillaceae</taxon>
        <taxon>Penicillium</taxon>
    </lineage>
</organism>
<dbReference type="eggNOG" id="ENOG502RPMC">
    <property type="taxonomic scope" value="Eukaryota"/>
</dbReference>
<dbReference type="AlphaFoldDB" id="S7ZT67"/>
<gene>
    <name evidence="1" type="ORF">PDE_08601</name>
</gene>
<dbReference type="PhylomeDB" id="S7ZT67"/>
<evidence type="ECO:0000313" key="1">
    <source>
        <dbReference type="EMBL" id="EPS33639.1"/>
    </source>
</evidence>
<evidence type="ECO:0000313" key="2">
    <source>
        <dbReference type="Proteomes" id="UP000019376"/>
    </source>
</evidence>
<dbReference type="Proteomes" id="UP000019376">
    <property type="component" value="Unassembled WGS sequence"/>
</dbReference>
<sequence length="168" mass="19488">MQESKLRLREHIMNQIPKTITNFFLHTTGLAAIRILGDIPNSILDQTCYLDSIRPFVSKIEESLHDYQPDAQTRFLAVDIYPGKHSYFAVDVNNVDYVYENAHRDSPPIPVYVLRLSRNVKIFRKREIDGTIAERLADMHNGHGNDPLPLVDDHNQMMWYSRPRSLPS</sequence>
<name>S7ZT67_PENO1</name>
<dbReference type="OrthoDB" id="4243861at2759"/>
<dbReference type="STRING" id="933388.S7ZT67"/>
<accession>S7ZT67</accession>
<reference evidence="1 2" key="1">
    <citation type="journal article" date="2013" name="PLoS ONE">
        <title>Genomic and secretomic analyses reveal unique features of the lignocellulolytic enzyme system of Penicillium decumbens.</title>
        <authorList>
            <person name="Liu G."/>
            <person name="Zhang L."/>
            <person name="Wei X."/>
            <person name="Zou G."/>
            <person name="Qin Y."/>
            <person name="Ma L."/>
            <person name="Li J."/>
            <person name="Zheng H."/>
            <person name="Wang S."/>
            <person name="Wang C."/>
            <person name="Xun L."/>
            <person name="Zhao G.-P."/>
            <person name="Zhou Z."/>
            <person name="Qu Y."/>
        </authorList>
    </citation>
    <scope>NUCLEOTIDE SEQUENCE [LARGE SCALE GENOMIC DNA]</scope>
    <source>
        <strain evidence="2">114-2 / CGMCC 5302</strain>
    </source>
</reference>
<dbReference type="EMBL" id="KB644415">
    <property type="protein sequence ID" value="EPS33639.1"/>
    <property type="molecule type" value="Genomic_DNA"/>
</dbReference>
<protein>
    <submittedName>
        <fullName evidence="1">Uncharacterized protein</fullName>
    </submittedName>
</protein>
<proteinExistence type="predicted"/>
<keyword evidence="2" id="KW-1185">Reference proteome</keyword>